<proteinExistence type="predicted"/>
<sequence length="81" mass="9516">MYTKMHLHTQHMSRQLPPAHVVKPILSRTPPSIIYTEIDFVFPPFSVMIFLAFVRPSSMQNIPPFSFEIKHGRVRFSFSNR</sequence>
<organism evidence="1 2">
    <name type="scientific">Hypocrea jecorina (strain ATCC 56765 / BCRC 32924 / NRRL 11460 / Rut C-30)</name>
    <name type="common">Trichoderma reesei</name>
    <dbReference type="NCBI Taxonomy" id="1344414"/>
    <lineage>
        <taxon>Eukaryota</taxon>
        <taxon>Fungi</taxon>
        <taxon>Dikarya</taxon>
        <taxon>Ascomycota</taxon>
        <taxon>Pezizomycotina</taxon>
        <taxon>Sordariomycetes</taxon>
        <taxon>Hypocreomycetidae</taxon>
        <taxon>Hypocreales</taxon>
        <taxon>Hypocreaceae</taxon>
        <taxon>Trichoderma</taxon>
    </lineage>
</organism>
<name>A0A024SI53_HYPJR</name>
<dbReference type="HOGENOM" id="CLU_2575574_0_0_1"/>
<dbReference type="Proteomes" id="UP000024376">
    <property type="component" value="Unassembled WGS sequence"/>
</dbReference>
<dbReference type="EMBL" id="KI911140">
    <property type="protein sequence ID" value="ETS05411.1"/>
    <property type="molecule type" value="Genomic_DNA"/>
</dbReference>
<evidence type="ECO:0000313" key="1">
    <source>
        <dbReference type="EMBL" id="ETS05411.1"/>
    </source>
</evidence>
<reference evidence="2" key="1">
    <citation type="journal article" date="2013" name="Ind. Biotechnol.">
        <title>Comparative genomics analysis of Trichoderma reesei strains.</title>
        <authorList>
            <person name="Koike H."/>
            <person name="Aerts A."/>
            <person name="LaButti K."/>
            <person name="Grigoriev I.V."/>
            <person name="Baker S.E."/>
        </authorList>
    </citation>
    <scope>NUCLEOTIDE SEQUENCE [LARGE SCALE GENOMIC DNA]</scope>
    <source>
        <strain evidence="2">ATCC 56765 / BCRC 32924 / NRRL 11460 / Rut C-30</strain>
    </source>
</reference>
<dbReference type="KEGG" id="trr:M419DRAFT_121990"/>
<evidence type="ECO:0000313" key="2">
    <source>
        <dbReference type="Proteomes" id="UP000024376"/>
    </source>
</evidence>
<dbReference type="AlphaFoldDB" id="A0A024SI53"/>
<gene>
    <name evidence="1" type="ORF">M419DRAFT_121990</name>
</gene>
<protein>
    <submittedName>
        <fullName evidence="1">Uncharacterized protein</fullName>
    </submittedName>
</protein>
<accession>A0A024SI53</accession>